<evidence type="ECO:0000313" key="1">
    <source>
        <dbReference type="EMBL" id="MBB6061788.1"/>
    </source>
</evidence>
<dbReference type="Pfam" id="PF06289">
    <property type="entry name" value="FlbD"/>
    <property type="match status" value="1"/>
</dbReference>
<keyword evidence="1" id="KW-0282">Flagellum</keyword>
<organism evidence="1 2">
    <name type="scientific">Thermosipho japonicus</name>
    <dbReference type="NCBI Taxonomy" id="90323"/>
    <lineage>
        <taxon>Bacteria</taxon>
        <taxon>Thermotogati</taxon>
        <taxon>Thermotogota</taxon>
        <taxon>Thermotogae</taxon>
        <taxon>Thermotogales</taxon>
        <taxon>Fervidobacteriaceae</taxon>
        <taxon>Thermosipho</taxon>
    </lineage>
</organism>
<dbReference type="PANTHER" id="PTHR39185:SF1">
    <property type="entry name" value="SWARMING MOTILITY PROTEIN SWRD"/>
    <property type="match status" value="1"/>
</dbReference>
<name>A0A841GQV0_9BACT</name>
<dbReference type="Proteomes" id="UP000555828">
    <property type="component" value="Unassembled WGS sequence"/>
</dbReference>
<dbReference type="InterPro" id="IPR009384">
    <property type="entry name" value="SwrD-like"/>
</dbReference>
<reference evidence="1 2" key="1">
    <citation type="submission" date="2020-08" db="EMBL/GenBank/DDBJ databases">
        <title>Genomic Encyclopedia of Type Strains, Phase IV (KMG-IV): sequencing the most valuable type-strain genomes for metagenomic binning, comparative biology and taxonomic classification.</title>
        <authorList>
            <person name="Goeker M."/>
        </authorList>
    </citation>
    <scope>NUCLEOTIDE SEQUENCE [LARGE SCALE GENOMIC DNA]</scope>
    <source>
        <strain evidence="1 2">DSM 13481</strain>
    </source>
</reference>
<dbReference type="PANTHER" id="PTHR39185">
    <property type="entry name" value="SWARMING MOTILITY PROTEIN SWRD"/>
    <property type="match status" value="1"/>
</dbReference>
<keyword evidence="1" id="KW-0966">Cell projection</keyword>
<comment type="caution">
    <text evidence="1">The sequence shown here is derived from an EMBL/GenBank/DDBJ whole genome shotgun (WGS) entry which is preliminary data.</text>
</comment>
<keyword evidence="1" id="KW-0969">Cilium</keyword>
<dbReference type="AlphaFoldDB" id="A0A841GQV0"/>
<dbReference type="RefSeq" id="WP_126992345.1">
    <property type="nucleotide sequence ID" value="NZ_JACHEX010000001.1"/>
</dbReference>
<keyword evidence="2" id="KW-1185">Reference proteome</keyword>
<sequence>MIFIILVTSLSGQQFYLNADYIEKIEELPDTTITLYNGKKYIVSEDAKTVIERIIEYKKKILNIPPLFKDGDE</sequence>
<protein>
    <submittedName>
        <fullName evidence="1">Flagellar protein FlbD</fullName>
    </submittedName>
</protein>
<dbReference type="EMBL" id="JACHEX010000001">
    <property type="protein sequence ID" value="MBB6061788.1"/>
    <property type="molecule type" value="Genomic_DNA"/>
</dbReference>
<evidence type="ECO:0000313" key="2">
    <source>
        <dbReference type="Proteomes" id="UP000555828"/>
    </source>
</evidence>
<proteinExistence type="predicted"/>
<gene>
    <name evidence="1" type="ORF">HNP65_000210</name>
</gene>
<accession>A0A841GQV0</accession>